<comment type="caution">
    <text evidence="1">The sequence shown here is derived from an EMBL/GenBank/DDBJ whole genome shotgun (WGS) entry which is preliminary data.</text>
</comment>
<accession>A0A3N0B3Q7</accession>
<protein>
    <submittedName>
        <fullName evidence="1">HAD family hydrolase</fullName>
    </submittedName>
</protein>
<dbReference type="RefSeq" id="WP_123208077.1">
    <property type="nucleotide sequence ID" value="NZ_JBHTHO010000044.1"/>
</dbReference>
<keyword evidence="1" id="KW-0378">Hydrolase</keyword>
<dbReference type="SFLD" id="SFLDS00003">
    <property type="entry name" value="Haloacid_Dehalogenase"/>
    <property type="match status" value="1"/>
</dbReference>
<dbReference type="EMBL" id="QIBX01000002">
    <property type="protein sequence ID" value="RNL41379.1"/>
    <property type="molecule type" value="Genomic_DNA"/>
</dbReference>
<keyword evidence="2" id="KW-1185">Reference proteome</keyword>
<dbReference type="InterPro" id="IPR023214">
    <property type="entry name" value="HAD_sf"/>
</dbReference>
<dbReference type="SUPFAM" id="SSF56784">
    <property type="entry name" value="HAD-like"/>
    <property type="match status" value="1"/>
</dbReference>
<dbReference type="InterPro" id="IPR041492">
    <property type="entry name" value="HAD_2"/>
</dbReference>
<dbReference type="InterPro" id="IPR036412">
    <property type="entry name" value="HAD-like_sf"/>
</dbReference>
<dbReference type="OrthoDB" id="9797743at2"/>
<proteinExistence type="predicted"/>
<dbReference type="GO" id="GO:0005829">
    <property type="term" value="C:cytosol"/>
    <property type="evidence" value="ECO:0007669"/>
    <property type="project" value="TreeGrafter"/>
</dbReference>
<dbReference type="SFLD" id="SFLDG01129">
    <property type="entry name" value="C1.5:_HAD__Beta-PGM__Phosphata"/>
    <property type="match status" value="1"/>
</dbReference>
<sequence length="229" mass="25029">MTDTNESTAVRAILFDNDGTLVDTHDLLLASFRHATHKVLGSALPDEVLMAKVGQPLAVQMRDFSDDPAVQNELLRVYREFNHAHHDEAVTLFPGVRDGLERLREAGFSMGVVTSKMSPLAKHGLEILGVAEYFDCLVGANSCEHHKPHPEPVELGAKLLGMSASECAFVGDSPFDMEAGREAGCITAAVLWGMFPETRLAAERPTHACGTFDELVDALLSHREPRRAR</sequence>
<dbReference type="PANTHER" id="PTHR43434:SF26">
    <property type="entry name" value="PYROPHOSPHATASE PPAX"/>
    <property type="match status" value="1"/>
</dbReference>
<dbReference type="Gene3D" id="3.40.50.1000">
    <property type="entry name" value="HAD superfamily/HAD-like"/>
    <property type="match status" value="1"/>
</dbReference>
<dbReference type="NCBIfam" id="TIGR01509">
    <property type="entry name" value="HAD-SF-IA-v3"/>
    <property type="match status" value="1"/>
</dbReference>
<dbReference type="GO" id="GO:0006281">
    <property type="term" value="P:DNA repair"/>
    <property type="evidence" value="ECO:0007669"/>
    <property type="project" value="TreeGrafter"/>
</dbReference>
<dbReference type="SFLD" id="SFLDG01135">
    <property type="entry name" value="C1.5.6:_HAD__Beta-PGM__Phospha"/>
    <property type="match status" value="1"/>
</dbReference>
<dbReference type="Proteomes" id="UP000269591">
    <property type="component" value="Unassembled WGS sequence"/>
</dbReference>
<dbReference type="Pfam" id="PF13419">
    <property type="entry name" value="HAD_2"/>
    <property type="match status" value="1"/>
</dbReference>
<dbReference type="NCBIfam" id="TIGR01549">
    <property type="entry name" value="HAD-SF-IA-v1"/>
    <property type="match status" value="1"/>
</dbReference>
<dbReference type="InterPro" id="IPR023198">
    <property type="entry name" value="PGP-like_dom2"/>
</dbReference>
<dbReference type="Gene3D" id="1.10.150.240">
    <property type="entry name" value="Putative phosphatase, domain 2"/>
    <property type="match status" value="1"/>
</dbReference>
<organism evidence="1 2">
    <name type="scientific">Slackia equolifaciens</name>
    <dbReference type="NCBI Taxonomy" id="498718"/>
    <lineage>
        <taxon>Bacteria</taxon>
        <taxon>Bacillati</taxon>
        <taxon>Actinomycetota</taxon>
        <taxon>Coriobacteriia</taxon>
        <taxon>Eggerthellales</taxon>
        <taxon>Eggerthellaceae</taxon>
        <taxon>Slackia</taxon>
    </lineage>
</organism>
<evidence type="ECO:0000313" key="1">
    <source>
        <dbReference type="EMBL" id="RNL41379.1"/>
    </source>
</evidence>
<dbReference type="InterPro" id="IPR050155">
    <property type="entry name" value="HAD-like_hydrolase_sf"/>
</dbReference>
<reference evidence="2" key="1">
    <citation type="submission" date="2018-05" db="EMBL/GenBank/DDBJ databases">
        <title>Genome Sequencing of selected type strains of the family Eggerthellaceae.</title>
        <authorList>
            <person name="Danylec N."/>
            <person name="Stoll D.A."/>
            <person name="Doetsch A."/>
            <person name="Huch M."/>
        </authorList>
    </citation>
    <scope>NUCLEOTIDE SEQUENCE [LARGE SCALE GENOMIC DNA]</scope>
    <source>
        <strain evidence="2">DSM 24851</strain>
    </source>
</reference>
<dbReference type="PANTHER" id="PTHR43434">
    <property type="entry name" value="PHOSPHOGLYCOLATE PHOSPHATASE"/>
    <property type="match status" value="1"/>
</dbReference>
<name>A0A3N0B3Q7_9ACTN</name>
<dbReference type="GO" id="GO:0008967">
    <property type="term" value="F:phosphoglycolate phosphatase activity"/>
    <property type="evidence" value="ECO:0007669"/>
    <property type="project" value="TreeGrafter"/>
</dbReference>
<dbReference type="AlphaFoldDB" id="A0A3N0B3Q7"/>
<evidence type="ECO:0000313" key="2">
    <source>
        <dbReference type="Proteomes" id="UP000269591"/>
    </source>
</evidence>
<dbReference type="InterPro" id="IPR006439">
    <property type="entry name" value="HAD-SF_hydro_IA"/>
</dbReference>
<gene>
    <name evidence="1" type="ORF">DMP06_01985</name>
</gene>
<dbReference type="PRINTS" id="PR00413">
    <property type="entry name" value="HADHALOGNASE"/>
</dbReference>